<dbReference type="NCBIfam" id="NF038361">
    <property type="entry name" value="rSAM_Sden_1168"/>
    <property type="match status" value="1"/>
</dbReference>
<dbReference type="InterPro" id="IPR006638">
    <property type="entry name" value="Elp3/MiaA/NifB-like_rSAM"/>
</dbReference>
<dbReference type="PANTHER" id="PTHR43409">
    <property type="entry name" value="ANAEROBIC MAGNESIUM-PROTOPORPHYRIN IX MONOMETHYL ESTER CYCLASE-RELATED"/>
    <property type="match status" value="1"/>
</dbReference>
<keyword evidence="2" id="KW-0949">S-adenosyl-L-methionine</keyword>
<feature type="region of interest" description="Disordered" evidence="6">
    <location>
        <begin position="1"/>
        <end position="24"/>
    </location>
</feature>
<dbReference type="InterPro" id="IPR023404">
    <property type="entry name" value="rSAM_horseshoe"/>
</dbReference>
<keyword evidence="10" id="KW-1185">Reference proteome</keyword>
<dbReference type="GO" id="GO:0003824">
    <property type="term" value="F:catalytic activity"/>
    <property type="evidence" value="ECO:0007669"/>
    <property type="project" value="InterPro"/>
</dbReference>
<dbReference type="PROSITE" id="PS51918">
    <property type="entry name" value="RADICAL_SAM"/>
    <property type="match status" value="1"/>
</dbReference>
<dbReference type="SUPFAM" id="SSF52242">
    <property type="entry name" value="Cobalamin (vitamin B12)-binding domain"/>
    <property type="match status" value="1"/>
</dbReference>
<comment type="cofactor">
    <cofactor evidence="1">
        <name>[4Fe-4S] cluster</name>
        <dbReference type="ChEBI" id="CHEBI:49883"/>
    </cofactor>
</comment>
<dbReference type="InterPro" id="IPR036724">
    <property type="entry name" value="Cobalamin-bd_sf"/>
</dbReference>
<evidence type="ECO:0000256" key="6">
    <source>
        <dbReference type="SAM" id="MobiDB-lite"/>
    </source>
</evidence>
<keyword evidence="4" id="KW-0408">Iron</keyword>
<dbReference type="PANTHER" id="PTHR43409:SF16">
    <property type="entry name" value="SLR0320 PROTEIN"/>
    <property type="match status" value="1"/>
</dbReference>
<evidence type="ECO:0000256" key="3">
    <source>
        <dbReference type="ARBA" id="ARBA00022723"/>
    </source>
</evidence>
<dbReference type="InterPro" id="IPR034466">
    <property type="entry name" value="Methyltransferase_Class_B"/>
</dbReference>
<accession>A0A0M9X6E4</accession>
<evidence type="ECO:0000256" key="2">
    <source>
        <dbReference type="ARBA" id="ARBA00022691"/>
    </source>
</evidence>
<sequence length="565" mass="63018">MTGEAVTETTSDKDLRVKQNKLDSHLPQDSALRLYLAEKDETARVRKPRPEPRLADVGEPLGRIPRTLLVMPPMCMYEGAVKRVVPPIGLCYIAGALEKEGIDVSVLDCIVEGIDEEVPVAKGVWNMGMSEERFRAYIAENQFDVVGFTMIYSSDLQNLYRYAQIVKEVRPETIVIAGGLHASIYARRFLQDAVRDGEPFIDYVLRGEGEIRLGDFLRHLADGKIDLSADGLAGWHDGKVFANPQFARVTDLDALPFPAYHKVPVEKYFAHNVPFSPYPRGKRVLPLYTSRGCPVGCTFCASTNFSKQYIARSVDNVIAEIRHYQDAFGVDEVQFADDNLTFDRKRATELFEKMVPLGLPWCTPNGIMVNTLSAPLVDRMVESGLYQITLSLDSGNAETLKEQHRKPVDLTKVPDLMAYLYDRDVLMHGTLVVGMPGETEDQVKDGFAFVEQLPFHSINVFIAAAIPGSELFEQAVSNGTITYEGALHIDTARSTLRLTNIAAERLEELVSGFLERYNKAIYQRDPEAWERKYQGHKERMARICVGSASAITSTIISAGTAGPNR</sequence>
<dbReference type="InterPro" id="IPR007197">
    <property type="entry name" value="rSAM"/>
</dbReference>
<dbReference type="CDD" id="cd01335">
    <property type="entry name" value="Radical_SAM"/>
    <property type="match status" value="1"/>
</dbReference>
<keyword evidence="5" id="KW-0411">Iron-sulfur</keyword>
<dbReference type="GO" id="GO:0046872">
    <property type="term" value="F:metal ion binding"/>
    <property type="evidence" value="ECO:0007669"/>
    <property type="project" value="UniProtKB-KW"/>
</dbReference>
<feature type="domain" description="B12-binding" evidence="7">
    <location>
        <begin position="73"/>
        <end position="227"/>
    </location>
</feature>
<dbReference type="Proteomes" id="UP000037773">
    <property type="component" value="Unassembled WGS sequence"/>
</dbReference>
<evidence type="ECO:0000256" key="5">
    <source>
        <dbReference type="ARBA" id="ARBA00023014"/>
    </source>
</evidence>
<reference evidence="9 10" key="1">
    <citation type="submission" date="2015-07" db="EMBL/GenBank/DDBJ databases">
        <authorList>
            <person name="Noorani M."/>
        </authorList>
    </citation>
    <scope>NUCLEOTIDE SEQUENCE [LARGE SCALE GENOMIC DNA]</scope>
    <source>
        <strain evidence="9 10">NRRL B-24567</strain>
    </source>
</reference>
<dbReference type="Pfam" id="PF04055">
    <property type="entry name" value="Radical_SAM"/>
    <property type="match status" value="1"/>
</dbReference>
<dbReference type="PATRIC" id="fig|36816.3.peg.6727"/>
<feature type="compositionally biased region" description="Basic and acidic residues" evidence="6">
    <location>
        <begin position="10"/>
        <end position="24"/>
    </location>
</feature>
<dbReference type="Gene3D" id="3.80.30.20">
    <property type="entry name" value="tm_1862 like domain"/>
    <property type="match status" value="1"/>
</dbReference>
<name>A0A0M9X6E4_9ACTN</name>
<feature type="domain" description="Radical SAM core" evidence="8">
    <location>
        <begin position="279"/>
        <end position="516"/>
    </location>
</feature>
<dbReference type="SFLD" id="SFLDG01082">
    <property type="entry name" value="B12-binding_domain_containing"/>
    <property type="match status" value="1"/>
</dbReference>
<dbReference type="GO" id="GO:0051539">
    <property type="term" value="F:4 iron, 4 sulfur cluster binding"/>
    <property type="evidence" value="ECO:0007669"/>
    <property type="project" value="UniProtKB-KW"/>
</dbReference>
<dbReference type="GO" id="GO:0031419">
    <property type="term" value="F:cobalamin binding"/>
    <property type="evidence" value="ECO:0007669"/>
    <property type="project" value="InterPro"/>
</dbReference>
<organism evidence="9 10">
    <name type="scientific">Streptomyces caelestis</name>
    <dbReference type="NCBI Taxonomy" id="36816"/>
    <lineage>
        <taxon>Bacteria</taxon>
        <taxon>Bacillati</taxon>
        <taxon>Actinomycetota</taxon>
        <taxon>Actinomycetes</taxon>
        <taxon>Kitasatosporales</taxon>
        <taxon>Streptomycetaceae</taxon>
        <taxon>Streptomyces</taxon>
    </lineage>
</organism>
<dbReference type="SFLD" id="SFLDS00029">
    <property type="entry name" value="Radical_SAM"/>
    <property type="match status" value="1"/>
</dbReference>
<evidence type="ECO:0000313" key="9">
    <source>
        <dbReference type="EMBL" id="KOT31441.1"/>
    </source>
</evidence>
<gene>
    <name evidence="9" type="ORF">ADK41_31020</name>
</gene>
<evidence type="ECO:0000256" key="1">
    <source>
        <dbReference type="ARBA" id="ARBA00001966"/>
    </source>
</evidence>
<dbReference type="InterPro" id="IPR006158">
    <property type="entry name" value="Cobalamin-bd"/>
</dbReference>
<dbReference type="GO" id="GO:0005829">
    <property type="term" value="C:cytosol"/>
    <property type="evidence" value="ECO:0007669"/>
    <property type="project" value="TreeGrafter"/>
</dbReference>
<dbReference type="AlphaFoldDB" id="A0A0M9X6E4"/>
<dbReference type="PROSITE" id="PS51332">
    <property type="entry name" value="B12_BINDING"/>
    <property type="match status" value="1"/>
</dbReference>
<comment type="caution">
    <text evidence="9">The sequence shown here is derived from an EMBL/GenBank/DDBJ whole genome shotgun (WGS) entry which is preliminary data.</text>
</comment>
<evidence type="ECO:0000256" key="4">
    <source>
        <dbReference type="ARBA" id="ARBA00023004"/>
    </source>
</evidence>
<evidence type="ECO:0000259" key="7">
    <source>
        <dbReference type="PROSITE" id="PS51332"/>
    </source>
</evidence>
<dbReference type="InterPro" id="IPR051198">
    <property type="entry name" value="BchE-like"/>
</dbReference>
<evidence type="ECO:0000313" key="10">
    <source>
        <dbReference type="Proteomes" id="UP000037773"/>
    </source>
</evidence>
<proteinExistence type="predicted"/>
<evidence type="ECO:0000259" key="8">
    <source>
        <dbReference type="PROSITE" id="PS51918"/>
    </source>
</evidence>
<dbReference type="SFLD" id="SFLDG01123">
    <property type="entry name" value="methyltransferase_(Class_B)"/>
    <property type="match status" value="1"/>
</dbReference>
<dbReference type="SMART" id="SM00729">
    <property type="entry name" value="Elp3"/>
    <property type="match status" value="1"/>
</dbReference>
<dbReference type="EMBL" id="LGCN01000235">
    <property type="protein sequence ID" value="KOT31441.1"/>
    <property type="molecule type" value="Genomic_DNA"/>
</dbReference>
<dbReference type="Pfam" id="PF02310">
    <property type="entry name" value="B12-binding"/>
    <property type="match status" value="1"/>
</dbReference>
<protein>
    <submittedName>
        <fullName evidence="9">Radical SAM protein</fullName>
    </submittedName>
</protein>
<dbReference type="SUPFAM" id="SSF102114">
    <property type="entry name" value="Radical SAM enzymes"/>
    <property type="match status" value="1"/>
</dbReference>
<dbReference type="Gene3D" id="3.40.50.280">
    <property type="entry name" value="Cobalamin-binding domain"/>
    <property type="match status" value="1"/>
</dbReference>
<keyword evidence="3" id="KW-0479">Metal-binding</keyword>
<dbReference type="CDD" id="cd02068">
    <property type="entry name" value="radical_SAM_B12_BD"/>
    <property type="match status" value="1"/>
</dbReference>
<dbReference type="InterPro" id="IPR058240">
    <property type="entry name" value="rSAM_sf"/>
</dbReference>